<proteinExistence type="predicted"/>
<sequence>MAPDIYLLAKLEVAPLYPSPPTKLGTLPYSLRLDQADIETVAAKIRPYRLLKISDDIISQLGFGILLLGSLEAIGHISGHKPLCLIYLALAQIRAKPALIALDLPRRRAITDPYTRNPRRLRCPDDIRVDKLGIREPDAGLFDNLENAVDSTTPALTSLDMWHNIDDFLEMTLRNADPVNKREAPLSRSVDLSVKTVLSRLLPNRDLSLATSHNEAVCDSHSSDELNNTESDKDNKEPRPIKRKRLSLS</sequence>
<gene>
    <name evidence="2" type="ORF">G7Y89_g4703</name>
</gene>
<dbReference type="AlphaFoldDB" id="A0A8H4RNW8"/>
<reference evidence="2 3" key="1">
    <citation type="submission" date="2020-03" db="EMBL/GenBank/DDBJ databases">
        <title>Draft Genome Sequence of Cudoniella acicularis.</title>
        <authorList>
            <person name="Buettner E."/>
            <person name="Kellner H."/>
        </authorList>
    </citation>
    <scope>NUCLEOTIDE SEQUENCE [LARGE SCALE GENOMIC DNA]</scope>
    <source>
        <strain evidence="2 3">DSM 108380</strain>
    </source>
</reference>
<accession>A0A8H4RNW8</accession>
<dbReference type="OrthoDB" id="5380548at2759"/>
<protein>
    <submittedName>
        <fullName evidence="2">Uncharacterized protein</fullName>
    </submittedName>
</protein>
<feature type="compositionally biased region" description="Basic and acidic residues" evidence="1">
    <location>
        <begin position="216"/>
        <end position="240"/>
    </location>
</feature>
<dbReference type="Proteomes" id="UP000566819">
    <property type="component" value="Unassembled WGS sequence"/>
</dbReference>
<name>A0A8H4RNW8_9HELO</name>
<comment type="caution">
    <text evidence="2">The sequence shown here is derived from an EMBL/GenBank/DDBJ whole genome shotgun (WGS) entry which is preliminary data.</text>
</comment>
<evidence type="ECO:0000313" key="2">
    <source>
        <dbReference type="EMBL" id="KAF4633410.1"/>
    </source>
</evidence>
<organism evidence="2 3">
    <name type="scientific">Cudoniella acicularis</name>
    <dbReference type="NCBI Taxonomy" id="354080"/>
    <lineage>
        <taxon>Eukaryota</taxon>
        <taxon>Fungi</taxon>
        <taxon>Dikarya</taxon>
        <taxon>Ascomycota</taxon>
        <taxon>Pezizomycotina</taxon>
        <taxon>Leotiomycetes</taxon>
        <taxon>Helotiales</taxon>
        <taxon>Tricladiaceae</taxon>
        <taxon>Cudoniella</taxon>
    </lineage>
</organism>
<feature type="region of interest" description="Disordered" evidence="1">
    <location>
        <begin position="213"/>
        <end position="249"/>
    </location>
</feature>
<evidence type="ECO:0000313" key="3">
    <source>
        <dbReference type="Proteomes" id="UP000566819"/>
    </source>
</evidence>
<keyword evidence="3" id="KW-1185">Reference proteome</keyword>
<dbReference type="EMBL" id="JAAMPI010000262">
    <property type="protein sequence ID" value="KAF4633410.1"/>
    <property type="molecule type" value="Genomic_DNA"/>
</dbReference>
<evidence type="ECO:0000256" key="1">
    <source>
        <dbReference type="SAM" id="MobiDB-lite"/>
    </source>
</evidence>